<evidence type="ECO:0000256" key="1">
    <source>
        <dbReference type="ARBA" id="ARBA00022603"/>
    </source>
</evidence>
<evidence type="ECO:0000256" key="2">
    <source>
        <dbReference type="ARBA" id="ARBA00022679"/>
    </source>
</evidence>
<dbReference type="Pfam" id="PF02590">
    <property type="entry name" value="SPOUT_MTase"/>
    <property type="match status" value="1"/>
</dbReference>
<keyword evidence="3" id="KW-0949">S-adenosyl-L-methionine</keyword>
<evidence type="ECO:0000313" key="7">
    <source>
        <dbReference type="Proteomes" id="UP000718012"/>
    </source>
</evidence>
<reference evidence="6" key="2">
    <citation type="submission" date="2021-09" db="EMBL/GenBank/DDBJ databases">
        <authorList>
            <person name="Gilroy R."/>
        </authorList>
    </citation>
    <scope>NUCLEOTIDE SEQUENCE</scope>
    <source>
        <strain evidence="6">CHK165-8395</strain>
    </source>
</reference>
<keyword evidence="5" id="KW-0472">Membrane</keyword>
<feature type="transmembrane region" description="Helical" evidence="5">
    <location>
        <begin position="58"/>
        <end position="76"/>
    </location>
</feature>
<keyword evidence="5" id="KW-0812">Transmembrane</keyword>
<evidence type="ECO:0000256" key="3">
    <source>
        <dbReference type="ARBA" id="ARBA00022691"/>
    </source>
</evidence>
<accession>A0A921FGM6</accession>
<dbReference type="PANTHER" id="PTHR33603:SF1">
    <property type="entry name" value="RIBOSOMAL RNA LARGE SUBUNIT METHYLTRANSFERASE H"/>
    <property type="match status" value="1"/>
</dbReference>
<dbReference type="GO" id="GO:0008168">
    <property type="term" value="F:methyltransferase activity"/>
    <property type="evidence" value="ECO:0007669"/>
    <property type="project" value="UniProtKB-KW"/>
</dbReference>
<keyword evidence="2" id="KW-0808">Transferase</keyword>
<dbReference type="GO" id="GO:0006364">
    <property type="term" value="P:rRNA processing"/>
    <property type="evidence" value="ECO:0007669"/>
    <property type="project" value="InterPro"/>
</dbReference>
<comment type="similarity">
    <text evidence="4">Belongs to the RNA methyltransferase RlmH family.</text>
</comment>
<dbReference type="SUPFAM" id="SSF75217">
    <property type="entry name" value="alpha/beta knot"/>
    <property type="match status" value="1"/>
</dbReference>
<dbReference type="InterPro" id="IPR003742">
    <property type="entry name" value="RlmH-like"/>
</dbReference>
<evidence type="ECO:0000256" key="4">
    <source>
        <dbReference type="ARBA" id="ARBA00038303"/>
    </source>
</evidence>
<dbReference type="Proteomes" id="UP000718012">
    <property type="component" value="Unassembled WGS sequence"/>
</dbReference>
<protein>
    <submittedName>
        <fullName evidence="6">23S rRNA (Pseudouridine(1915)-N(3))-methyltransferase RlmH</fullName>
    </submittedName>
</protein>
<evidence type="ECO:0000313" key="6">
    <source>
        <dbReference type="EMBL" id="HJF08450.1"/>
    </source>
</evidence>
<keyword evidence="5" id="KW-1133">Transmembrane helix</keyword>
<dbReference type="PIRSF" id="PIRSF004505">
    <property type="entry name" value="MT_bac"/>
    <property type="match status" value="1"/>
</dbReference>
<dbReference type="NCBIfam" id="NF000990">
    <property type="entry name" value="PRK00103.2-4"/>
    <property type="match status" value="1"/>
</dbReference>
<dbReference type="Gene3D" id="3.40.1280.10">
    <property type="match status" value="1"/>
</dbReference>
<gene>
    <name evidence="6" type="primary">rlmH</name>
    <name evidence="6" type="ORF">K8U81_09730</name>
</gene>
<evidence type="ECO:0000256" key="5">
    <source>
        <dbReference type="SAM" id="Phobius"/>
    </source>
</evidence>
<dbReference type="CDD" id="cd18081">
    <property type="entry name" value="RlmH-like"/>
    <property type="match status" value="1"/>
</dbReference>
<feature type="non-terminal residue" evidence="6">
    <location>
        <position position="1"/>
    </location>
</feature>
<name>A0A921FGM6_9BACT</name>
<proteinExistence type="inferred from homology"/>
<dbReference type="InterPro" id="IPR029028">
    <property type="entry name" value="Alpha/beta_knot_MTases"/>
</dbReference>
<dbReference type="InterPro" id="IPR029026">
    <property type="entry name" value="tRNA_m1G_MTases_N"/>
</dbReference>
<keyword evidence="1" id="KW-0489">Methyltransferase</keyword>
<comment type="caution">
    <text evidence="6">The sequence shown here is derived from an EMBL/GenBank/DDBJ whole genome shotgun (WGS) entry which is preliminary data.</text>
</comment>
<reference evidence="6" key="1">
    <citation type="journal article" date="2021" name="PeerJ">
        <title>Extensive microbial diversity within the chicken gut microbiome revealed by metagenomics and culture.</title>
        <authorList>
            <person name="Gilroy R."/>
            <person name="Ravi A."/>
            <person name="Getino M."/>
            <person name="Pursley I."/>
            <person name="Horton D.L."/>
            <person name="Alikhan N.F."/>
            <person name="Baker D."/>
            <person name="Gharbi K."/>
            <person name="Hall N."/>
            <person name="Watson M."/>
            <person name="Adriaenssens E.M."/>
            <person name="Foster-Nyarko E."/>
            <person name="Jarju S."/>
            <person name="Secka A."/>
            <person name="Antonio M."/>
            <person name="Oren A."/>
            <person name="Chaudhuri R.R."/>
            <person name="La Ragione R."/>
            <person name="Hildebrand F."/>
            <person name="Pallen M.J."/>
        </authorList>
    </citation>
    <scope>NUCLEOTIDE SEQUENCE</scope>
    <source>
        <strain evidence="6">CHK165-8395</strain>
    </source>
</reference>
<dbReference type="GO" id="GO:0032259">
    <property type="term" value="P:methylation"/>
    <property type="evidence" value="ECO:0007669"/>
    <property type="project" value="UniProtKB-KW"/>
</dbReference>
<organism evidence="6 7">
    <name type="scientific">Phocaeicola coprocola</name>
    <dbReference type="NCBI Taxonomy" id="310298"/>
    <lineage>
        <taxon>Bacteria</taxon>
        <taxon>Pseudomonadati</taxon>
        <taxon>Bacteroidota</taxon>
        <taxon>Bacteroidia</taxon>
        <taxon>Bacteroidales</taxon>
        <taxon>Bacteroidaceae</taxon>
        <taxon>Phocaeicola</taxon>
    </lineage>
</organism>
<dbReference type="EMBL" id="DYXD01000215">
    <property type="protein sequence ID" value="HJF08450.1"/>
    <property type="molecule type" value="Genomic_DNA"/>
</dbReference>
<dbReference type="PANTHER" id="PTHR33603">
    <property type="entry name" value="METHYLTRANSFERASE"/>
    <property type="match status" value="1"/>
</dbReference>
<dbReference type="AlphaFoldDB" id="A0A921FGM6"/>
<sequence length="115" mass="13206">NTKSLSMEQQKEKEGELILKALQPGDVPVLLDEHGKEFRSVEFASWVERKMHTVSKRLVFIIGGPYGFSPAVYAVAQEKISLSKMTFSHQMIRLIFVEQLYRAMTILNNGPYHHE</sequence>